<dbReference type="Proteomes" id="UP000887576">
    <property type="component" value="Unplaced"/>
</dbReference>
<name>A0AC34RB29_9BILA</name>
<evidence type="ECO:0000313" key="2">
    <source>
        <dbReference type="WBParaSite" id="JU765_v2.g5035.t1"/>
    </source>
</evidence>
<accession>A0AC34RB29</accession>
<evidence type="ECO:0000313" key="1">
    <source>
        <dbReference type="Proteomes" id="UP000887576"/>
    </source>
</evidence>
<proteinExistence type="predicted"/>
<dbReference type="WBParaSite" id="JU765_v2.g5035.t1">
    <property type="protein sequence ID" value="JU765_v2.g5035.t1"/>
    <property type="gene ID" value="JU765_v2.g5035"/>
</dbReference>
<organism evidence="1 2">
    <name type="scientific">Panagrolaimus sp. JU765</name>
    <dbReference type="NCBI Taxonomy" id="591449"/>
    <lineage>
        <taxon>Eukaryota</taxon>
        <taxon>Metazoa</taxon>
        <taxon>Ecdysozoa</taxon>
        <taxon>Nematoda</taxon>
        <taxon>Chromadorea</taxon>
        <taxon>Rhabditida</taxon>
        <taxon>Tylenchina</taxon>
        <taxon>Panagrolaimomorpha</taxon>
        <taxon>Panagrolaimoidea</taxon>
        <taxon>Panagrolaimidae</taxon>
        <taxon>Panagrolaimus</taxon>
    </lineage>
</organism>
<sequence>MISRKKPSFPVIDDPGSAIDGRLPPETNYRCGNNNSVNRVVPTIRRLADVISKLRAEINEKTTKIQELERENAEMKNMNNEVHEAAVIFKDQFEELEKKSRVQQQKLDETTAELDNLKKTRLDDREIVAKVQQEVDSLKLETEKWEAFGQKSKIKIGRLLVENERLKKLELVG</sequence>
<reference evidence="2" key="1">
    <citation type="submission" date="2022-11" db="UniProtKB">
        <authorList>
            <consortium name="WormBaseParasite"/>
        </authorList>
    </citation>
    <scope>IDENTIFICATION</scope>
</reference>
<protein>
    <submittedName>
        <fullName evidence="2">Uncharacterized protein</fullName>
    </submittedName>
</protein>